<accession>A0A0E9MUM0</accession>
<evidence type="ECO:0008006" key="4">
    <source>
        <dbReference type="Google" id="ProtNLM"/>
    </source>
</evidence>
<keyword evidence="1" id="KW-0472">Membrane</keyword>
<dbReference type="InterPro" id="IPR025333">
    <property type="entry name" value="DUF4239"/>
</dbReference>
<feature type="transmembrane region" description="Helical" evidence="1">
    <location>
        <begin position="183"/>
        <end position="200"/>
    </location>
</feature>
<feature type="transmembrane region" description="Helical" evidence="1">
    <location>
        <begin position="154"/>
        <end position="171"/>
    </location>
</feature>
<evidence type="ECO:0000313" key="3">
    <source>
        <dbReference type="Proteomes" id="UP000033121"/>
    </source>
</evidence>
<proteinExistence type="predicted"/>
<name>A0A0E9MUM0_9BACT</name>
<dbReference type="EMBL" id="BBWV01000001">
    <property type="protein sequence ID" value="GAO41116.1"/>
    <property type="molecule type" value="Genomic_DNA"/>
</dbReference>
<comment type="caution">
    <text evidence="2">The sequence shown here is derived from an EMBL/GenBank/DDBJ whole genome shotgun (WGS) entry which is preliminary data.</text>
</comment>
<gene>
    <name evidence="2" type="ORF">FPE01S_01_01280</name>
</gene>
<organism evidence="2 3">
    <name type="scientific">Flavihumibacter petaseus NBRC 106054</name>
    <dbReference type="NCBI Taxonomy" id="1220578"/>
    <lineage>
        <taxon>Bacteria</taxon>
        <taxon>Pseudomonadati</taxon>
        <taxon>Bacteroidota</taxon>
        <taxon>Chitinophagia</taxon>
        <taxon>Chitinophagales</taxon>
        <taxon>Chitinophagaceae</taxon>
        <taxon>Flavihumibacter</taxon>
    </lineage>
</organism>
<protein>
    <recommendedName>
        <fullName evidence="4">DUF4239 domain-containing protein</fullName>
    </recommendedName>
</protein>
<keyword evidence="3" id="KW-1185">Reference proteome</keyword>
<evidence type="ECO:0000256" key="1">
    <source>
        <dbReference type="SAM" id="Phobius"/>
    </source>
</evidence>
<dbReference type="AlphaFoldDB" id="A0A0E9MUM0"/>
<keyword evidence="1" id="KW-0812">Transmembrane</keyword>
<reference evidence="2 3" key="1">
    <citation type="submission" date="2015-04" db="EMBL/GenBank/DDBJ databases">
        <title>Whole genome shotgun sequence of Flavihumibacter petaseus NBRC 106054.</title>
        <authorList>
            <person name="Miyazawa S."/>
            <person name="Hosoyama A."/>
            <person name="Hashimoto M."/>
            <person name="Noguchi M."/>
            <person name="Tsuchikane K."/>
            <person name="Ohji S."/>
            <person name="Yamazoe A."/>
            <person name="Ichikawa N."/>
            <person name="Kimura A."/>
            <person name="Fujita N."/>
        </authorList>
    </citation>
    <scope>NUCLEOTIDE SEQUENCE [LARGE SCALE GENOMIC DNA]</scope>
    <source>
        <strain evidence="2 3">NBRC 106054</strain>
    </source>
</reference>
<keyword evidence="1" id="KW-1133">Transmembrane helix</keyword>
<dbReference type="Pfam" id="PF14023">
    <property type="entry name" value="Bestrophin-like"/>
    <property type="match status" value="1"/>
</dbReference>
<sequence length="228" mass="25974">MANRMHLHEHMEWTSNNLSGAVISFFSLLLAFSLSSSAGSNKERTRLIHQHADAIGRLYRKSFLLNDSVKASIKSYAVQCLNLKIRSSQLHGDARRHIDSASFWLNENYLKSITRIKNANAEDQQVARLIADEVQAIMALDNNIHYSNQERTPAMVMLLLMVGSLMVGFLMGLGRYHFRQRKYLGPTLFLFLSTMTVLAIQDMDNPHTGMIRPPYDVYQDALNEINND</sequence>
<evidence type="ECO:0000313" key="2">
    <source>
        <dbReference type="EMBL" id="GAO41116.1"/>
    </source>
</evidence>
<dbReference type="Proteomes" id="UP000033121">
    <property type="component" value="Unassembled WGS sequence"/>
</dbReference>